<dbReference type="GO" id="GO:0004566">
    <property type="term" value="F:beta-glucuronidase activity"/>
    <property type="evidence" value="ECO:0007669"/>
    <property type="project" value="TreeGrafter"/>
</dbReference>
<evidence type="ECO:0000256" key="1">
    <source>
        <dbReference type="ARBA" id="ARBA00004613"/>
    </source>
</evidence>
<reference evidence="12" key="1">
    <citation type="submission" date="2020-07" db="EMBL/GenBank/DDBJ databases">
        <title>Ethylene signaling mediates host invasion by parasitic plants.</title>
        <authorList>
            <person name="Yoshida S."/>
        </authorList>
    </citation>
    <scope>NUCLEOTIDE SEQUENCE</scope>
    <source>
        <strain evidence="12">Okayama</strain>
    </source>
</reference>
<evidence type="ECO:0000256" key="5">
    <source>
        <dbReference type="ARBA" id="ARBA00022801"/>
    </source>
</evidence>
<dbReference type="GO" id="GO:0009505">
    <property type="term" value="C:plant-type cell wall"/>
    <property type="evidence" value="ECO:0007669"/>
    <property type="project" value="TreeGrafter"/>
</dbReference>
<evidence type="ECO:0000256" key="8">
    <source>
        <dbReference type="ARBA" id="ARBA00023228"/>
    </source>
</evidence>
<dbReference type="Gene3D" id="3.20.20.80">
    <property type="entry name" value="Glycosidases"/>
    <property type="match status" value="1"/>
</dbReference>
<comment type="subcellular location">
    <subcellularLocation>
        <location evidence="9">Lysosome membrane</location>
        <topology evidence="9">Peripheral membrane protein</topology>
    </subcellularLocation>
    <subcellularLocation>
        <location evidence="1">Secreted</location>
    </subcellularLocation>
</comment>
<dbReference type="OrthoDB" id="726732at2759"/>
<evidence type="ECO:0000256" key="10">
    <source>
        <dbReference type="ARBA" id="ARBA00055929"/>
    </source>
</evidence>
<protein>
    <submittedName>
        <fullName evidence="12">Heparanase-like protein 1</fullName>
    </submittedName>
</protein>
<dbReference type="AlphaFoldDB" id="A0A830BS12"/>
<evidence type="ECO:0000256" key="7">
    <source>
        <dbReference type="ARBA" id="ARBA00023180"/>
    </source>
</evidence>
<evidence type="ECO:0000256" key="11">
    <source>
        <dbReference type="SAM" id="SignalP"/>
    </source>
</evidence>
<comment type="caution">
    <text evidence="12">The sequence shown here is derived from an EMBL/GenBank/DDBJ whole genome shotgun (WGS) entry which is preliminary data.</text>
</comment>
<feature type="signal peptide" evidence="11">
    <location>
        <begin position="1"/>
        <end position="19"/>
    </location>
</feature>
<sequence>MGFRALLLVCLAILPSILAQISEEATITINTSTNVAETDANYICATIDWWPQDKCNYNRCPWGSSSAINLDLSHPFLNNAVKAFKNLRIRLGGSLQDQVLYNVGHLSSPCRPFKKENGGLFGFSKGCLHMKRWDELNSFFKKTGVVLTFGLNALHGRRHIQREVWGGDWDSSNARDFINYTLSKGYHVDSWEFGNELCGKGVGASVSAEQYGKDAIRLNAMINESYTNFQLRPTLLAPGGFYDKLWFDKLLQVSGPRIVNVISHHMYTLGPGSDPNIMNKILNPDHLDKASFVFSNITSTIQSNGPWASAWVGESGGAYNSGARGISNTFVNSFWYLDQLGMAAKYSTRVYCRQSLIGGFYGLLNKTTFVPNPDYYSALLWHRLMGKGVLAVNSTSSPYLRVYAHCAKERAGITVLLINLSNQTTYNVEVQSEKYAEISAKNKARANKKSFAHGLKKSVSWIGNTASDEKLSREEYNLTPKNGDLRSRVMLLNGQPLQLTETGDIPSLVPVHRDVNDRPMLQFFISNVDESLENALNSSFGSLEGVTSGVHYYSLRLENPDSRHILHNHVMENDADRMCTTHN</sequence>
<dbReference type="PANTHER" id="PTHR14363:SF21">
    <property type="entry name" value="HEPARANASE-LIKE PROTEIN 1"/>
    <property type="match status" value="1"/>
</dbReference>
<keyword evidence="13" id="KW-1185">Reference proteome</keyword>
<keyword evidence="4 11" id="KW-0732">Signal</keyword>
<accession>A0A830BS12</accession>
<keyword evidence="6" id="KW-0472">Membrane</keyword>
<dbReference type="PANTHER" id="PTHR14363">
    <property type="entry name" value="HEPARANASE-RELATED"/>
    <property type="match status" value="1"/>
</dbReference>
<dbReference type="FunFam" id="3.20.20.80:FF:000023">
    <property type="entry name" value="heparanase-like protein 3"/>
    <property type="match status" value="1"/>
</dbReference>
<dbReference type="InterPro" id="IPR005199">
    <property type="entry name" value="Glyco_hydro_79"/>
</dbReference>
<keyword evidence="5" id="KW-0378">Hydrolase</keyword>
<evidence type="ECO:0000256" key="6">
    <source>
        <dbReference type="ARBA" id="ARBA00023136"/>
    </source>
</evidence>
<comment type="similarity">
    <text evidence="2">Belongs to the glycosyl hydrolase 79 family.</text>
</comment>
<dbReference type="EMBL" id="BMAC01000222">
    <property type="protein sequence ID" value="GFP90647.1"/>
    <property type="molecule type" value="Genomic_DNA"/>
</dbReference>
<dbReference type="Pfam" id="PF03662">
    <property type="entry name" value="Glyco_hydro_79n"/>
    <property type="match status" value="1"/>
</dbReference>
<proteinExistence type="inferred from homology"/>
<name>A0A830BS12_9LAMI</name>
<evidence type="ECO:0000256" key="9">
    <source>
        <dbReference type="ARBA" id="ARBA00023765"/>
    </source>
</evidence>
<evidence type="ECO:0000313" key="13">
    <source>
        <dbReference type="Proteomes" id="UP000653305"/>
    </source>
</evidence>
<evidence type="ECO:0000256" key="2">
    <source>
        <dbReference type="ARBA" id="ARBA00009800"/>
    </source>
</evidence>
<evidence type="ECO:0000256" key="3">
    <source>
        <dbReference type="ARBA" id="ARBA00022525"/>
    </source>
</evidence>
<keyword evidence="7" id="KW-0325">Glycoprotein</keyword>
<gene>
    <name evidence="12" type="ORF">PHJA_001208800</name>
</gene>
<dbReference type="SUPFAM" id="SSF51445">
    <property type="entry name" value="(Trans)glycosidases"/>
    <property type="match status" value="1"/>
</dbReference>
<dbReference type="Proteomes" id="UP000653305">
    <property type="component" value="Unassembled WGS sequence"/>
</dbReference>
<dbReference type="GO" id="GO:0005576">
    <property type="term" value="C:extracellular region"/>
    <property type="evidence" value="ECO:0007669"/>
    <property type="project" value="UniProtKB-SubCell"/>
</dbReference>
<evidence type="ECO:0000313" key="12">
    <source>
        <dbReference type="EMBL" id="GFP90647.1"/>
    </source>
</evidence>
<dbReference type="InterPro" id="IPR017853">
    <property type="entry name" value="GH"/>
</dbReference>
<comment type="function">
    <text evidence="10">Endoglycosidase which is a cell surface and extracellular matrix-degrading enzyme. Cleaves heparan sulfate proteoglycans (HSPGs) into heparan sulfate side chains and core proteoglycans.</text>
</comment>
<keyword evidence="8" id="KW-0458">Lysosome</keyword>
<keyword evidence="3" id="KW-0964">Secreted</keyword>
<evidence type="ECO:0000256" key="4">
    <source>
        <dbReference type="ARBA" id="ARBA00022729"/>
    </source>
</evidence>
<feature type="chain" id="PRO_5032439687" evidence="11">
    <location>
        <begin position="20"/>
        <end position="583"/>
    </location>
</feature>
<organism evidence="12 13">
    <name type="scientific">Phtheirospermum japonicum</name>
    <dbReference type="NCBI Taxonomy" id="374723"/>
    <lineage>
        <taxon>Eukaryota</taxon>
        <taxon>Viridiplantae</taxon>
        <taxon>Streptophyta</taxon>
        <taxon>Embryophyta</taxon>
        <taxon>Tracheophyta</taxon>
        <taxon>Spermatophyta</taxon>
        <taxon>Magnoliopsida</taxon>
        <taxon>eudicotyledons</taxon>
        <taxon>Gunneridae</taxon>
        <taxon>Pentapetalae</taxon>
        <taxon>asterids</taxon>
        <taxon>lamiids</taxon>
        <taxon>Lamiales</taxon>
        <taxon>Orobanchaceae</taxon>
        <taxon>Orobanchaceae incertae sedis</taxon>
        <taxon>Phtheirospermum</taxon>
    </lineage>
</organism>
<dbReference type="GO" id="GO:0005765">
    <property type="term" value="C:lysosomal membrane"/>
    <property type="evidence" value="ECO:0007669"/>
    <property type="project" value="UniProtKB-SubCell"/>
</dbReference>